<reference evidence="2 3" key="1">
    <citation type="submission" date="2019-01" db="EMBL/GenBank/DDBJ databases">
        <title>Sequencing of cultivated peanut Arachis hypogaea provides insights into genome evolution and oil improvement.</title>
        <authorList>
            <person name="Chen X."/>
        </authorList>
    </citation>
    <scope>NUCLEOTIDE SEQUENCE [LARGE SCALE GENOMIC DNA]</scope>
    <source>
        <strain evidence="3">cv. Fuhuasheng</strain>
        <tissue evidence="2">Leaves</tissue>
    </source>
</reference>
<keyword evidence="1" id="KW-0812">Transmembrane</keyword>
<keyword evidence="1" id="KW-0472">Membrane</keyword>
<evidence type="ECO:0000313" key="2">
    <source>
        <dbReference type="EMBL" id="RYR33738.1"/>
    </source>
</evidence>
<evidence type="ECO:0000313" key="3">
    <source>
        <dbReference type="Proteomes" id="UP000289738"/>
    </source>
</evidence>
<keyword evidence="3" id="KW-1185">Reference proteome</keyword>
<keyword evidence="1" id="KW-1133">Transmembrane helix</keyword>
<proteinExistence type="predicted"/>
<dbReference type="Proteomes" id="UP000289738">
    <property type="component" value="Chromosome A10"/>
</dbReference>
<dbReference type="AlphaFoldDB" id="A0A445B4Z4"/>
<comment type="caution">
    <text evidence="2">The sequence shown here is derived from an EMBL/GenBank/DDBJ whole genome shotgun (WGS) entry which is preliminary data.</text>
</comment>
<sequence length="123" mass="14182">MIWLRNRISHIQAGKDSDTLRKYARCYLMMLIGGFLFTYKSDILVLLRWLPLLPVVLRVCTTSTHVLLTLNRCWVLAGLWQQSQDRHDGNIQTLRRRINGLTFDQSEDAARAVATQASRSGEH</sequence>
<dbReference type="EMBL" id="SDMP01000010">
    <property type="protein sequence ID" value="RYR33738.1"/>
    <property type="molecule type" value="Genomic_DNA"/>
</dbReference>
<feature type="transmembrane region" description="Helical" evidence="1">
    <location>
        <begin position="27"/>
        <end position="50"/>
    </location>
</feature>
<evidence type="ECO:0000256" key="1">
    <source>
        <dbReference type="SAM" id="Phobius"/>
    </source>
</evidence>
<accession>A0A445B4Z4</accession>
<gene>
    <name evidence="2" type="ORF">Ahy_A10g048363</name>
</gene>
<name>A0A445B4Z4_ARAHY</name>
<protein>
    <submittedName>
        <fullName evidence="2">Uncharacterized protein</fullName>
    </submittedName>
</protein>
<organism evidence="2 3">
    <name type="scientific">Arachis hypogaea</name>
    <name type="common">Peanut</name>
    <dbReference type="NCBI Taxonomy" id="3818"/>
    <lineage>
        <taxon>Eukaryota</taxon>
        <taxon>Viridiplantae</taxon>
        <taxon>Streptophyta</taxon>
        <taxon>Embryophyta</taxon>
        <taxon>Tracheophyta</taxon>
        <taxon>Spermatophyta</taxon>
        <taxon>Magnoliopsida</taxon>
        <taxon>eudicotyledons</taxon>
        <taxon>Gunneridae</taxon>
        <taxon>Pentapetalae</taxon>
        <taxon>rosids</taxon>
        <taxon>fabids</taxon>
        <taxon>Fabales</taxon>
        <taxon>Fabaceae</taxon>
        <taxon>Papilionoideae</taxon>
        <taxon>50 kb inversion clade</taxon>
        <taxon>dalbergioids sensu lato</taxon>
        <taxon>Dalbergieae</taxon>
        <taxon>Pterocarpus clade</taxon>
        <taxon>Arachis</taxon>
    </lineage>
</organism>